<reference evidence="2" key="1">
    <citation type="journal article" date="2023" name="Front. Plant Sci.">
        <title>Chromosomal-level genome assembly of Melastoma candidum provides insights into trichome evolution.</title>
        <authorList>
            <person name="Zhong Y."/>
            <person name="Wu W."/>
            <person name="Sun C."/>
            <person name="Zou P."/>
            <person name="Liu Y."/>
            <person name="Dai S."/>
            <person name="Zhou R."/>
        </authorList>
    </citation>
    <scope>NUCLEOTIDE SEQUENCE [LARGE SCALE GENOMIC DNA]</scope>
</reference>
<name>A0ACB9RYW5_9MYRT</name>
<dbReference type="EMBL" id="CM042882">
    <property type="protein sequence ID" value="KAI4384115.1"/>
    <property type="molecule type" value="Genomic_DNA"/>
</dbReference>
<sequence length="257" mass="28238">MIQRLWEVVRVSVSYLYSPHHSPPPPPTFYQPTDRIPWIGGFLLLFLRTLAVSRSKMAATMQQMSLIVAFLGIVSFVLAVIAENKKPASGTPGSIGGVVTCNYPSDPTIALGYLSVVFLIAATVVGYFSLFYPYKERSVPQAALFKNTTFFAFFNVALFTSGFALAMLLWPTISEQLLHSRNVHKSLDYACPTAKTGVFGGAAFLSLDSTLFWLVALMLSNNAREDFFSDIDEVSRGDIEARDGVEVAIDGRMKPVS</sequence>
<evidence type="ECO:0000313" key="2">
    <source>
        <dbReference type="Proteomes" id="UP001057402"/>
    </source>
</evidence>
<gene>
    <name evidence="1" type="ORF">MLD38_009882</name>
</gene>
<keyword evidence="2" id="KW-1185">Reference proteome</keyword>
<accession>A0ACB9RYW5</accession>
<evidence type="ECO:0000313" key="1">
    <source>
        <dbReference type="EMBL" id="KAI4384115.1"/>
    </source>
</evidence>
<organism evidence="1 2">
    <name type="scientific">Melastoma candidum</name>
    <dbReference type="NCBI Taxonomy" id="119954"/>
    <lineage>
        <taxon>Eukaryota</taxon>
        <taxon>Viridiplantae</taxon>
        <taxon>Streptophyta</taxon>
        <taxon>Embryophyta</taxon>
        <taxon>Tracheophyta</taxon>
        <taxon>Spermatophyta</taxon>
        <taxon>Magnoliopsida</taxon>
        <taxon>eudicotyledons</taxon>
        <taxon>Gunneridae</taxon>
        <taxon>Pentapetalae</taxon>
        <taxon>rosids</taxon>
        <taxon>malvids</taxon>
        <taxon>Myrtales</taxon>
        <taxon>Melastomataceae</taxon>
        <taxon>Melastomatoideae</taxon>
        <taxon>Melastomateae</taxon>
        <taxon>Melastoma</taxon>
    </lineage>
</organism>
<dbReference type="Proteomes" id="UP001057402">
    <property type="component" value="Chromosome 3"/>
</dbReference>
<comment type="caution">
    <text evidence="1">The sequence shown here is derived from an EMBL/GenBank/DDBJ whole genome shotgun (WGS) entry which is preliminary data.</text>
</comment>
<proteinExistence type="predicted"/>
<protein>
    <submittedName>
        <fullName evidence="1">Uncharacterized protein</fullName>
    </submittedName>
</protein>